<evidence type="ECO:0000313" key="1">
    <source>
        <dbReference type="EMBL" id="TFB79278.1"/>
    </source>
</evidence>
<name>A0A4V3IA61_9MICO</name>
<reference evidence="1 2" key="1">
    <citation type="submission" date="2019-03" db="EMBL/GenBank/DDBJ databases">
        <title>Genomics of glacier-inhabiting Cryobacterium strains.</title>
        <authorList>
            <person name="Liu Q."/>
            <person name="Xin Y.-H."/>
        </authorList>
    </citation>
    <scope>NUCLEOTIDE SEQUENCE [LARGE SCALE GENOMIC DNA]</scope>
    <source>
        <strain evidence="1 2">CGMCC 1.10440</strain>
    </source>
</reference>
<protein>
    <submittedName>
        <fullName evidence="1">Uncharacterized protein</fullName>
    </submittedName>
</protein>
<keyword evidence="2" id="KW-1185">Reference proteome</keyword>
<dbReference type="EMBL" id="SOFI01000003">
    <property type="protein sequence ID" value="TFB79278.1"/>
    <property type="molecule type" value="Genomic_DNA"/>
</dbReference>
<dbReference type="RefSeq" id="WP_104095154.1">
    <property type="nucleotide sequence ID" value="NZ_JACHBP010000001.1"/>
</dbReference>
<dbReference type="Proteomes" id="UP000298488">
    <property type="component" value="Unassembled WGS sequence"/>
</dbReference>
<gene>
    <name evidence="1" type="ORF">E3N84_03945</name>
</gene>
<dbReference type="OrthoDB" id="5007417at2"/>
<comment type="caution">
    <text evidence="1">The sequence shown here is derived from an EMBL/GenBank/DDBJ whole genome shotgun (WGS) entry which is preliminary data.</text>
</comment>
<evidence type="ECO:0000313" key="2">
    <source>
        <dbReference type="Proteomes" id="UP000298488"/>
    </source>
</evidence>
<organism evidence="1 2">
    <name type="scientific">Terrimesophilobacter mesophilus</name>
    <dbReference type="NCBI Taxonomy" id="433647"/>
    <lineage>
        <taxon>Bacteria</taxon>
        <taxon>Bacillati</taxon>
        <taxon>Actinomycetota</taxon>
        <taxon>Actinomycetes</taxon>
        <taxon>Micrococcales</taxon>
        <taxon>Microbacteriaceae</taxon>
        <taxon>Terrimesophilobacter</taxon>
    </lineage>
</organism>
<dbReference type="AlphaFoldDB" id="A0A4V3IA61"/>
<proteinExistence type="predicted"/>
<sequence length="258" mass="25999">MATESELRNEFHAASDAPTRGIDTAAVLTRARARRTPRLVAFSSLAVLAVAGVTTLGITSLPGLLPSRGGAQTAADAPSYSEPDPGTVKGEDSGGRVGLGGGLEQLNRCAQPVTVPTAVSGGLSLSVEFPTTASADGSVVTGTVRMTNTGSTRITGSTASSPFMTLSRDGIVSWHSNGPMDSRGVLIDLAPGASVDYTAEVRLVVCSAQDETGDGFREALPPLGPGAAAISAAIVFLPDAPGAGGTLVMSRLVPVDLR</sequence>
<accession>A0A4V3IA61</accession>